<evidence type="ECO:0000313" key="2">
    <source>
        <dbReference type="EMBL" id="KAJ1112837.1"/>
    </source>
</evidence>
<keyword evidence="3" id="KW-1185">Reference proteome</keyword>
<name>A0AAV7NCG9_PLEWA</name>
<reference evidence="2" key="1">
    <citation type="journal article" date="2022" name="bioRxiv">
        <title>Sequencing and chromosome-scale assembly of the giantPleurodeles waltlgenome.</title>
        <authorList>
            <person name="Brown T."/>
            <person name="Elewa A."/>
            <person name="Iarovenko S."/>
            <person name="Subramanian E."/>
            <person name="Araus A.J."/>
            <person name="Petzold A."/>
            <person name="Susuki M."/>
            <person name="Suzuki K.-i.T."/>
            <person name="Hayashi T."/>
            <person name="Toyoda A."/>
            <person name="Oliveira C."/>
            <person name="Osipova E."/>
            <person name="Leigh N.D."/>
            <person name="Simon A."/>
            <person name="Yun M.H."/>
        </authorList>
    </citation>
    <scope>NUCLEOTIDE SEQUENCE</scope>
    <source>
        <strain evidence="2">20211129_DDA</strain>
        <tissue evidence="2">Liver</tissue>
    </source>
</reference>
<sequence length="78" mass="7892">MRAAGAFFQEVSASPQPSAEGSVYGGQSDYPGASRAANELEGRPPGQAPVGRPRAAGGKDALPPSPSYPRRILPASLG</sequence>
<dbReference type="AlphaFoldDB" id="A0AAV7NCG9"/>
<accession>A0AAV7NCG9</accession>
<evidence type="ECO:0000313" key="3">
    <source>
        <dbReference type="Proteomes" id="UP001066276"/>
    </source>
</evidence>
<gene>
    <name evidence="2" type="ORF">NDU88_001098</name>
</gene>
<protein>
    <submittedName>
        <fullName evidence="2">Uncharacterized protein</fullName>
    </submittedName>
</protein>
<dbReference type="EMBL" id="JANPWB010000012">
    <property type="protein sequence ID" value="KAJ1112837.1"/>
    <property type="molecule type" value="Genomic_DNA"/>
</dbReference>
<dbReference type="Proteomes" id="UP001066276">
    <property type="component" value="Chromosome 8"/>
</dbReference>
<proteinExistence type="predicted"/>
<organism evidence="2 3">
    <name type="scientific">Pleurodeles waltl</name>
    <name type="common">Iberian ribbed newt</name>
    <dbReference type="NCBI Taxonomy" id="8319"/>
    <lineage>
        <taxon>Eukaryota</taxon>
        <taxon>Metazoa</taxon>
        <taxon>Chordata</taxon>
        <taxon>Craniata</taxon>
        <taxon>Vertebrata</taxon>
        <taxon>Euteleostomi</taxon>
        <taxon>Amphibia</taxon>
        <taxon>Batrachia</taxon>
        <taxon>Caudata</taxon>
        <taxon>Salamandroidea</taxon>
        <taxon>Salamandridae</taxon>
        <taxon>Pleurodelinae</taxon>
        <taxon>Pleurodeles</taxon>
    </lineage>
</organism>
<comment type="caution">
    <text evidence="2">The sequence shown here is derived from an EMBL/GenBank/DDBJ whole genome shotgun (WGS) entry which is preliminary data.</text>
</comment>
<evidence type="ECO:0000256" key="1">
    <source>
        <dbReference type="SAM" id="MobiDB-lite"/>
    </source>
</evidence>
<feature type="region of interest" description="Disordered" evidence="1">
    <location>
        <begin position="1"/>
        <end position="78"/>
    </location>
</feature>